<reference evidence="3 10" key="1">
    <citation type="submission" date="2018-06" db="EMBL/GenBank/DDBJ databases">
        <authorList>
            <consortium name="Pathogen Informatics"/>
            <person name="Doyle S."/>
        </authorList>
    </citation>
    <scope>NUCLEOTIDE SEQUENCE [LARGE SCALE GENOMIC DNA]</scope>
    <source>
        <strain evidence="3 10">NCTC10529</strain>
    </source>
</reference>
<dbReference type="GO" id="GO:0006313">
    <property type="term" value="P:DNA transposition"/>
    <property type="evidence" value="ECO:0007669"/>
    <property type="project" value="InterPro"/>
</dbReference>
<feature type="domain" description="Insertion element IS402-like" evidence="2">
    <location>
        <begin position="6"/>
        <end position="76"/>
    </location>
</feature>
<evidence type="ECO:0000313" key="3">
    <source>
        <dbReference type="EMBL" id="SQH24192.1"/>
    </source>
</evidence>
<evidence type="ECO:0000259" key="2">
    <source>
        <dbReference type="Pfam" id="PF13340"/>
    </source>
</evidence>
<evidence type="ECO:0000313" key="6">
    <source>
        <dbReference type="EMBL" id="SQH25273.1"/>
    </source>
</evidence>
<dbReference type="PANTHER" id="PTHR30007">
    <property type="entry name" value="PHP DOMAIN PROTEIN"/>
    <property type="match status" value="1"/>
</dbReference>
<feature type="domain" description="Transposase IS4-like" evidence="1">
    <location>
        <begin position="88"/>
        <end position="247"/>
    </location>
</feature>
<dbReference type="EMBL" id="LS483426">
    <property type="protein sequence ID" value="SQH25470.1"/>
    <property type="molecule type" value="Genomic_DNA"/>
</dbReference>
<evidence type="ECO:0000313" key="10">
    <source>
        <dbReference type="Proteomes" id="UP000248598"/>
    </source>
</evidence>
<dbReference type="Proteomes" id="UP000248598">
    <property type="component" value="Chromosome 1"/>
</dbReference>
<dbReference type="AlphaFoldDB" id="A0AAX2J1Z7"/>
<dbReference type="GeneID" id="93263018"/>
<dbReference type="EMBL" id="LS483426">
    <property type="protein sequence ID" value="SQH24866.1"/>
    <property type="molecule type" value="Genomic_DNA"/>
</dbReference>
<dbReference type="GO" id="GO:0004803">
    <property type="term" value="F:transposase activity"/>
    <property type="evidence" value="ECO:0007669"/>
    <property type="project" value="InterPro"/>
</dbReference>
<dbReference type="InterPro" id="IPR002559">
    <property type="entry name" value="Transposase_11"/>
</dbReference>
<accession>A0AAX2J1Z7</accession>
<dbReference type="RefSeq" id="WP_111694402.1">
    <property type="nucleotide sequence ID" value="NZ_CP091518.1"/>
</dbReference>
<dbReference type="Pfam" id="PF13340">
    <property type="entry name" value="DUF4096"/>
    <property type="match status" value="1"/>
</dbReference>
<dbReference type="EMBL" id="LS483426">
    <property type="protein sequence ID" value="SQH25545.1"/>
    <property type="molecule type" value="Genomic_DNA"/>
</dbReference>
<evidence type="ECO:0000259" key="1">
    <source>
        <dbReference type="Pfam" id="PF01609"/>
    </source>
</evidence>
<name>A0AAX2J1Z7_KINKI</name>
<dbReference type="PANTHER" id="PTHR30007:SF1">
    <property type="entry name" value="BLR1914 PROTEIN"/>
    <property type="match status" value="1"/>
</dbReference>
<proteinExistence type="predicted"/>
<evidence type="ECO:0000313" key="5">
    <source>
        <dbReference type="EMBL" id="SQH24866.1"/>
    </source>
</evidence>
<evidence type="ECO:0000313" key="8">
    <source>
        <dbReference type="EMBL" id="SQH25496.1"/>
    </source>
</evidence>
<dbReference type="EMBL" id="LS483426">
    <property type="protein sequence ID" value="SQH24419.1"/>
    <property type="molecule type" value="Genomic_DNA"/>
</dbReference>
<dbReference type="Pfam" id="PF01609">
    <property type="entry name" value="DDE_Tnp_1"/>
    <property type="match status" value="1"/>
</dbReference>
<protein>
    <submittedName>
        <fullName evidence="3">Transposase and inactivated derivatives</fullName>
    </submittedName>
</protein>
<dbReference type="EMBL" id="LS483426">
    <property type="protein sequence ID" value="SQH24192.1"/>
    <property type="molecule type" value="Genomic_DNA"/>
</dbReference>
<dbReference type="EMBL" id="LS483426">
    <property type="protein sequence ID" value="SQH25273.1"/>
    <property type="molecule type" value="Genomic_DNA"/>
</dbReference>
<sequence length="251" mass="28923">MSRNTLTNETWSRLLPILKQLGIYRKKNLRKTVEGILFRLRTGCQWADIPSYFGKANSLYQSFNHWSKRGIFTKLFKHLADTPDIEWVFMDGSHIRVHQHGMGKKSIVHQAVGKSIGGHTSKIHLAVDACGNPIEFMITAGNVNEIVVAPDLLAQLDLSDNETVCADRGFDSDTFRRLIHSKQSKANIPYKKNREHLNVDTDWYLYKIRHLVENAFARLKHFRALATRYDKLKRNYESTVSLACALIWLKL</sequence>
<dbReference type="InterPro" id="IPR025161">
    <property type="entry name" value="IS402-like_dom"/>
</dbReference>
<dbReference type="NCBIfam" id="NF033580">
    <property type="entry name" value="transpos_IS5_3"/>
    <property type="match status" value="1"/>
</dbReference>
<dbReference type="GO" id="GO:0003677">
    <property type="term" value="F:DNA binding"/>
    <property type="evidence" value="ECO:0007669"/>
    <property type="project" value="InterPro"/>
</dbReference>
<evidence type="ECO:0000313" key="7">
    <source>
        <dbReference type="EMBL" id="SQH25470.1"/>
    </source>
</evidence>
<dbReference type="EMBL" id="LS483426">
    <property type="protein sequence ID" value="SQH25496.1"/>
    <property type="molecule type" value="Genomic_DNA"/>
</dbReference>
<gene>
    <name evidence="3" type="ORF">NCTC10529_00347</name>
    <name evidence="4" type="ORF">NCTC10529_00599</name>
    <name evidence="5" type="ORF">NCTC10529_01061</name>
    <name evidence="6" type="ORF">NCTC10529_01469</name>
    <name evidence="7" type="ORF">NCTC10529_01670</name>
    <name evidence="8" type="ORF">NCTC10529_01696</name>
    <name evidence="9" type="ORF">NCTC10529_01746</name>
</gene>
<organism evidence="3 10">
    <name type="scientific">Kingella kingae</name>
    <dbReference type="NCBI Taxonomy" id="504"/>
    <lineage>
        <taxon>Bacteria</taxon>
        <taxon>Pseudomonadati</taxon>
        <taxon>Pseudomonadota</taxon>
        <taxon>Betaproteobacteria</taxon>
        <taxon>Neisseriales</taxon>
        <taxon>Neisseriaceae</taxon>
        <taxon>Kingella</taxon>
    </lineage>
</organism>
<evidence type="ECO:0000313" key="4">
    <source>
        <dbReference type="EMBL" id="SQH24419.1"/>
    </source>
</evidence>
<evidence type="ECO:0000313" key="9">
    <source>
        <dbReference type="EMBL" id="SQH25545.1"/>
    </source>
</evidence>